<feature type="domain" description="ABC3 transporter permease C-terminal" evidence="8">
    <location>
        <begin position="269"/>
        <end position="417"/>
    </location>
</feature>
<dbReference type="InterPro" id="IPR003838">
    <property type="entry name" value="ABC3_permease_C"/>
</dbReference>
<dbReference type="Pfam" id="PF12704">
    <property type="entry name" value="MacB_PCD"/>
    <property type="match status" value="1"/>
</dbReference>
<evidence type="ECO:0000259" key="9">
    <source>
        <dbReference type="Pfam" id="PF12704"/>
    </source>
</evidence>
<keyword evidence="3" id="KW-1003">Cell membrane</keyword>
<sequence>MMLSSRLRWIFFVSRRLTKIDRKGTSRLASLGICFGVMALIVVMSVMNGFQMTFIDAILEVSSYHVRVSDVKDEQVFLDWCSKNKKIKNVTPFYEAQGLFAVSSGEQCASLIRSIDAETALKDKEFMKELNIISGSFNLDSEDSIVIGNTIARSLGVNTGSRICIAAMSGSSDVSLISQSRIFTVRGVFYSGYPELNAAYSFVNLESGKNNFGKKAALNYGIKLYDSSGADSLMAQLSEEFPESKIQSWKEFNRSFFGVLRMEKNILFLMVLLIFLVVAINIYNGMKKLIYQRKTESALLEVFGAGESDLKKVFLLQGFVTGLKGAAAGLAIGLAVTSNMSSVFMAMAKVQYYFEYLSVRLVSPENLKYLAENSMFNVYARIPPRMELKEIMIIFMFGVLSSVAASFLAGRRLLKVSVAEVLRDE</sequence>
<evidence type="ECO:0000256" key="3">
    <source>
        <dbReference type="ARBA" id="ARBA00022475"/>
    </source>
</evidence>
<keyword evidence="5 7" id="KW-1133">Transmembrane helix</keyword>
<reference evidence="10 11" key="1">
    <citation type="submission" date="2020-08" db="EMBL/GenBank/DDBJ databases">
        <title>Genomic Encyclopedia of Type Strains, Phase IV (KMG-IV): sequencing the most valuable type-strain genomes for metagenomic binning, comparative biology and taxonomic classification.</title>
        <authorList>
            <person name="Goeker M."/>
        </authorList>
    </citation>
    <scope>NUCLEOTIDE SEQUENCE [LARGE SCALE GENOMIC DNA]</scope>
    <source>
        <strain evidence="10 11">DSM 103679</strain>
    </source>
</reference>
<feature type="transmembrane region" description="Helical" evidence="7">
    <location>
        <begin position="266"/>
        <end position="284"/>
    </location>
</feature>
<comment type="similarity">
    <text evidence="2">Belongs to the ABC-4 integral membrane protein family. LolC/E subfamily.</text>
</comment>
<protein>
    <submittedName>
        <fullName evidence="10">Lipoprotein-releasing system permease protein</fullName>
    </submittedName>
</protein>
<evidence type="ECO:0000256" key="2">
    <source>
        <dbReference type="ARBA" id="ARBA00005236"/>
    </source>
</evidence>
<dbReference type="PANTHER" id="PTHR30489:SF0">
    <property type="entry name" value="LIPOPROTEIN-RELEASING SYSTEM TRANSMEMBRANE PROTEIN LOLE"/>
    <property type="match status" value="1"/>
</dbReference>
<keyword evidence="6 7" id="KW-0472">Membrane</keyword>
<dbReference type="Pfam" id="PF02687">
    <property type="entry name" value="FtsX"/>
    <property type="match status" value="1"/>
</dbReference>
<dbReference type="RefSeq" id="WP_246428834.1">
    <property type="nucleotide sequence ID" value="NZ_JACHFR010000001.1"/>
</dbReference>
<dbReference type="PANTHER" id="PTHR30489">
    <property type="entry name" value="LIPOPROTEIN-RELEASING SYSTEM TRANSMEMBRANE PROTEIN LOLE"/>
    <property type="match status" value="1"/>
</dbReference>
<feature type="transmembrane region" description="Helical" evidence="7">
    <location>
        <begin position="28"/>
        <end position="47"/>
    </location>
</feature>
<evidence type="ECO:0000256" key="1">
    <source>
        <dbReference type="ARBA" id="ARBA00004651"/>
    </source>
</evidence>
<feature type="domain" description="MacB-like periplasmic core" evidence="9">
    <location>
        <begin position="28"/>
        <end position="238"/>
    </location>
</feature>
<comment type="subcellular location">
    <subcellularLocation>
        <location evidence="1">Cell membrane</location>
        <topology evidence="1">Multi-pass membrane protein</topology>
    </subcellularLocation>
</comment>
<feature type="transmembrane region" description="Helical" evidence="7">
    <location>
        <begin position="391"/>
        <end position="409"/>
    </location>
</feature>
<evidence type="ECO:0000256" key="7">
    <source>
        <dbReference type="SAM" id="Phobius"/>
    </source>
</evidence>
<evidence type="ECO:0000313" key="10">
    <source>
        <dbReference type="EMBL" id="MBB5217918.1"/>
    </source>
</evidence>
<evidence type="ECO:0000256" key="6">
    <source>
        <dbReference type="ARBA" id="ARBA00023136"/>
    </source>
</evidence>
<dbReference type="EMBL" id="JACHFR010000001">
    <property type="protein sequence ID" value="MBB5217918.1"/>
    <property type="molecule type" value="Genomic_DNA"/>
</dbReference>
<organism evidence="10 11">
    <name type="scientific">Treponema rectale</name>
    <dbReference type="NCBI Taxonomy" id="744512"/>
    <lineage>
        <taxon>Bacteria</taxon>
        <taxon>Pseudomonadati</taxon>
        <taxon>Spirochaetota</taxon>
        <taxon>Spirochaetia</taxon>
        <taxon>Spirochaetales</taxon>
        <taxon>Treponemataceae</taxon>
        <taxon>Treponema</taxon>
    </lineage>
</organism>
<evidence type="ECO:0000313" key="11">
    <source>
        <dbReference type="Proteomes" id="UP000578697"/>
    </source>
</evidence>
<dbReference type="AlphaFoldDB" id="A0A840SCL6"/>
<dbReference type="Proteomes" id="UP000578697">
    <property type="component" value="Unassembled WGS sequence"/>
</dbReference>
<keyword evidence="11" id="KW-1185">Reference proteome</keyword>
<dbReference type="GO" id="GO:0098797">
    <property type="term" value="C:plasma membrane protein complex"/>
    <property type="evidence" value="ECO:0007669"/>
    <property type="project" value="TreeGrafter"/>
</dbReference>
<keyword evidence="4 7" id="KW-0812">Transmembrane</keyword>
<keyword evidence="10" id="KW-0449">Lipoprotein</keyword>
<dbReference type="InterPro" id="IPR051447">
    <property type="entry name" value="Lipoprotein-release_system"/>
</dbReference>
<evidence type="ECO:0000256" key="5">
    <source>
        <dbReference type="ARBA" id="ARBA00022989"/>
    </source>
</evidence>
<dbReference type="InterPro" id="IPR025857">
    <property type="entry name" value="MacB_PCD"/>
</dbReference>
<dbReference type="GO" id="GO:0044874">
    <property type="term" value="P:lipoprotein localization to outer membrane"/>
    <property type="evidence" value="ECO:0007669"/>
    <property type="project" value="TreeGrafter"/>
</dbReference>
<gene>
    <name evidence="10" type="ORF">HNP77_000262</name>
</gene>
<proteinExistence type="inferred from homology"/>
<evidence type="ECO:0000259" key="8">
    <source>
        <dbReference type="Pfam" id="PF02687"/>
    </source>
</evidence>
<evidence type="ECO:0000256" key="4">
    <source>
        <dbReference type="ARBA" id="ARBA00022692"/>
    </source>
</evidence>
<name>A0A840SCL6_9SPIR</name>
<accession>A0A840SCL6</accession>
<comment type="caution">
    <text evidence="10">The sequence shown here is derived from an EMBL/GenBank/DDBJ whole genome shotgun (WGS) entry which is preliminary data.</text>
</comment>